<protein>
    <submittedName>
        <fullName evidence="1">Uncharacterized protein</fullName>
    </submittedName>
</protein>
<accession>A0A3B1D623</accession>
<evidence type="ECO:0000313" key="1">
    <source>
        <dbReference type="EMBL" id="VAX24167.1"/>
    </source>
</evidence>
<dbReference type="EMBL" id="UOGB01000288">
    <property type="protein sequence ID" value="VAX24167.1"/>
    <property type="molecule type" value="Genomic_DNA"/>
</dbReference>
<feature type="non-terminal residue" evidence="1">
    <location>
        <position position="23"/>
    </location>
</feature>
<reference evidence="1" key="1">
    <citation type="submission" date="2018-06" db="EMBL/GenBank/DDBJ databases">
        <authorList>
            <person name="Zhirakovskaya E."/>
        </authorList>
    </citation>
    <scope>NUCLEOTIDE SEQUENCE</scope>
</reference>
<gene>
    <name evidence="1" type="ORF">MNBD_NITROSPINAE03-127</name>
</gene>
<dbReference type="AlphaFoldDB" id="A0A3B1D623"/>
<organism evidence="1">
    <name type="scientific">hydrothermal vent metagenome</name>
    <dbReference type="NCBI Taxonomy" id="652676"/>
    <lineage>
        <taxon>unclassified sequences</taxon>
        <taxon>metagenomes</taxon>
        <taxon>ecological metagenomes</taxon>
    </lineage>
</organism>
<proteinExistence type="predicted"/>
<name>A0A3B1D623_9ZZZZ</name>
<sequence length="23" mass="2695">MCASWNDSYDPNIIVKDLKKIKI</sequence>